<protein>
    <submittedName>
        <fullName evidence="2">DNA-binding MarR family transcriptional regulator</fullName>
    </submittedName>
</protein>
<evidence type="ECO:0000313" key="2">
    <source>
        <dbReference type="EMBL" id="RZS37793.1"/>
    </source>
</evidence>
<dbReference type="RefSeq" id="WP_207222684.1">
    <property type="nucleotide sequence ID" value="NZ_SGWQ01000005.1"/>
</dbReference>
<dbReference type="CDD" id="cd00090">
    <property type="entry name" value="HTH_ARSR"/>
    <property type="match status" value="1"/>
</dbReference>
<feature type="domain" description="HTH marR-type" evidence="1">
    <location>
        <begin position="29"/>
        <end position="129"/>
    </location>
</feature>
<dbReference type="InterPro" id="IPR036388">
    <property type="entry name" value="WH-like_DNA-bd_sf"/>
</dbReference>
<gene>
    <name evidence="2" type="ORF">EV193_105352</name>
</gene>
<evidence type="ECO:0000259" key="1">
    <source>
        <dbReference type="SMART" id="SM00347"/>
    </source>
</evidence>
<keyword evidence="3" id="KW-1185">Reference proteome</keyword>
<dbReference type="PANTHER" id="PTHR33164">
    <property type="entry name" value="TRANSCRIPTIONAL REGULATOR, MARR FAMILY"/>
    <property type="match status" value="1"/>
</dbReference>
<dbReference type="GO" id="GO:0003700">
    <property type="term" value="F:DNA-binding transcription factor activity"/>
    <property type="evidence" value="ECO:0007669"/>
    <property type="project" value="InterPro"/>
</dbReference>
<dbReference type="InterPro" id="IPR039422">
    <property type="entry name" value="MarR/SlyA-like"/>
</dbReference>
<dbReference type="InterPro" id="IPR000835">
    <property type="entry name" value="HTH_MarR-typ"/>
</dbReference>
<dbReference type="Proteomes" id="UP000294257">
    <property type="component" value="Unassembled WGS sequence"/>
</dbReference>
<reference evidence="2 3" key="1">
    <citation type="submission" date="2019-02" db="EMBL/GenBank/DDBJ databases">
        <title>Genomic Encyclopedia of Type Strains, Phase IV (KMG-IV): sequencing the most valuable type-strain genomes for metagenomic binning, comparative biology and taxonomic classification.</title>
        <authorList>
            <person name="Goeker M."/>
        </authorList>
    </citation>
    <scope>NUCLEOTIDE SEQUENCE [LARGE SCALE GENOMIC DNA]</scope>
    <source>
        <strain evidence="2 3">DSM 101727</strain>
    </source>
</reference>
<dbReference type="SMART" id="SM00347">
    <property type="entry name" value="HTH_MARR"/>
    <property type="match status" value="1"/>
</dbReference>
<dbReference type="GO" id="GO:0006950">
    <property type="term" value="P:response to stress"/>
    <property type="evidence" value="ECO:0007669"/>
    <property type="project" value="TreeGrafter"/>
</dbReference>
<dbReference type="AlphaFoldDB" id="A0A4V2ESJ5"/>
<dbReference type="InterPro" id="IPR011991">
    <property type="entry name" value="ArsR-like_HTH"/>
</dbReference>
<name>A0A4V2ESJ5_9PSEU</name>
<organism evidence="2 3">
    <name type="scientific">Herbihabitans rhizosphaerae</name>
    <dbReference type="NCBI Taxonomy" id="1872711"/>
    <lineage>
        <taxon>Bacteria</taxon>
        <taxon>Bacillati</taxon>
        <taxon>Actinomycetota</taxon>
        <taxon>Actinomycetes</taxon>
        <taxon>Pseudonocardiales</taxon>
        <taxon>Pseudonocardiaceae</taxon>
        <taxon>Herbihabitans</taxon>
    </lineage>
</organism>
<dbReference type="PANTHER" id="PTHR33164:SF106">
    <property type="entry name" value="TRANSCRIPTIONAL REGULATORY PROTEIN"/>
    <property type="match status" value="1"/>
</dbReference>
<comment type="caution">
    <text evidence="2">The sequence shown here is derived from an EMBL/GenBank/DDBJ whole genome shotgun (WGS) entry which is preliminary data.</text>
</comment>
<dbReference type="EMBL" id="SGWQ01000005">
    <property type="protein sequence ID" value="RZS37793.1"/>
    <property type="molecule type" value="Genomic_DNA"/>
</dbReference>
<evidence type="ECO:0000313" key="3">
    <source>
        <dbReference type="Proteomes" id="UP000294257"/>
    </source>
</evidence>
<keyword evidence="2" id="KW-0238">DNA-binding</keyword>
<accession>A0A4V2ESJ5</accession>
<dbReference type="InterPro" id="IPR036390">
    <property type="entry name" value="WH_DNA-bd_sf"/>
</dbReference>
<dbReference type="GO" id="GO:0003677">
    <property type="term" value="F:DNA binding"/>
    <property type="evidence" value="ECO:0007669"/>
    <property type="project" value="UniProtKB-KW"/>
</dbReference>
<proteinExistence type="predicted"/>
<sequence length="152" mass="16789">MSSDRGALINAITDLIQRTSVLTTKMSQTAAGLLGINTTDLRCLQFLQAGPRTAGELARETGLTTASITTALDRLEAGGFVQRVRDTADRRRVLVKLRPTHTREHVAPVFTPLLKRWHAALSDYDDDQLRLIAEAFTKIDDALEAELDEMVD</sequence>
<dbReference type="Pfam" id="PF12802">
    <property type="entry name" value="MarR_2"/>
    <property type="match status" value="1"/>
</dbReference>
<dbReference type="Gene3D" id="1.10.10.10">
    <property type="entry name" value="Winged helix-like DNA-binding domain superfamily/Winged helix DNA-binding domain"/>
    <property type="match status" value="1"/>
</dbReference>
<dbReference type="SUPFAM" id="SSF46785">
    <property type="entry name" value="Winged helix' DNA-binding domain"/>
    <property type="match status" value="1"/>
</dbReference>